<dbReference type="AlphaFoldDB" id="A0AAD7ZY06"/>
<organism evidence="1 2">
    <name type="scientific">Diploptera punctata</name>
    <name type="common">Pacific beetle cockroach</name>
    <dbReference type="NCBI Taxonomy" id="6984"/>
    <lineage>
        <taxon>Eukaryota</taxon>
        <taxon>Metazoa</taxon>
        <taxon>Ecdysozoa</taxon>
        <taxon>Arthropoda</taxon>
        <taxon>Hexapoda</taxon>
        <taxon>Insecta</taxon>
        <taxon>Pterygota</taxon>
        <taxon>Neoptera</taxon>
        <taxon>Polyneoptera</taxon>
        <taxon>Dictyoptera</taxon>
        <taxon>Blattodea</taxon>
        <taxon>Blaberoidea</taxon>
        <taxon>Blaberidae</taxon>
        <taxon>Diplopterinae</taxon>
        <taxon>Diploptera</taxon>
    </lineage>
</organism>
<gene>
    <name evidence="1" type="ORF">L9F63_017887</name>
</gene>
<evidence type="ECO:0000313" key="2">
    <source>
        <dbReference type="Proteomes" id="UP001233999"/>
    </source>
</evidence>
<protein>
    <submittedName>
        <fullName evidence="1">Uncharacterized protein</fullName>
    </submittedName>
</protein>
<proteinExistence type="predicted"/>
<dbReference type="EMBL" id="JASPKZ010005301">
    <property type="protein sequence ID" value="KAJ9588849.1"/>
    <property type="molecule type" value="Genomic_DNA"/>
</dbReference>
<name>A0AAD7ZY06_DIPPU</name>
<evidence type="ECO:0000313" key="1">
    <source>
        <dbReference type="EMBL" id="KAJ9588849.1"/>
    </source>
</evidence>
<reference evidence="1" key="1">
    <citation type="journal article" date="2023" name="IScience">
        <title>Live-bearing cockroach genome reveals convergent evolutionary mechanisms linked to viviparity in insects and beyond.</title>
        <authorList>
            <person name="Fouks B."/>
            <person name="Harrison M.C."/>
            <person name="Mikhailova A.A."/>
            <person name="Marchal E."/>
            <person name="English S."/>
            <person name="Carruthers M."/>
            <person name="Jennings E.C."/>
            <person name="Chiamaka E.L."/>
            <person name="Frigard R.A."/>
            <person name="Pippel M."/>
            <person name="Attardo G.M."/>
            <person name="Benoit J.B."/>
            <person name="Bornberg-Bauer E."/>
            <person name="Tobe S.S."/>
        </authorList>
    </citation>
    <scope>NUCLEOTIDE SEQUENCE</scope>
    <source>
        <strain evidence="1">Stay&amp;Tobe</strain>
    </source>
</reference>
<keyword evidence="2" id="KW-1185">Reference proteome</keyword>
<accession>A0AAD7ZY06</accession>
<comment type="caution">
    <text evidence="1">The sequence shown here is derived from an EMBL/GenBank/DDBJ whole genome shotgun (WGS) entry which is preliminary data.</text>
</comment>
<dbReference type="Proteomes" id="UP001233999">
    <property type="component" value="Unassembled WGS sequence"/>
</dbReference>
<sequence>MVVSTSCSASLEQEDEEAFVVVEAAANKLRRLTEQPIEVENIYSVHTRTYTLPRIIAKYWDVKFEVSNYFWSNADCTGEIFEGLTPDIIVTNVSCTSVNNGKPEEDS</sequence>
<reference evidence="1" key="2">
    <citation type="submission" date="2023-05" db="EMBL/GenBank/DDBJ databases">
        <authorList>
            <person name="Fouks B."/>
        </authorList>
    </citation>
    <scope>NUCLEOTIDE SEQUENCE</scope>
    <source>
        <strain evidence="1">Stay&amp;Tobe</strain>
        <tissue evidence="1">Testes</tissue>
    </source>
</reference>